<dbReference type="SUPFAM" id="SSF56784">
    <property type="entry name" value="HAD-like"/>
    <property type="match status" value="1"/>
</dbReference>
<feature type="transmembrane region" description="Helical" evidence="10">
    <location>
        <begin position="231"/>
        <end position="249"/>
    </location>
</feature>
<feature type="transmembrane region" description="Helical" evidence="10">
    <location>
        <begin position="333"/>
        <end position="351"/>
    </location>
</feature>
<dbReference type="PANTHER" id="PTHR43520">
    <property type="entry name" value="ATP7, ISOFORM B"/>
    <property type="match status" value="1"/>
</dbReference>
<dbReference type="EMBL" id="BMYU01000012">
    <property type="protein sequence ID" value="GGX53594.1"/>
    <property type="molecule type" value="Genomic_DNA"/>
</dbReference>
<dbReference type="InterPro" id="IPR012348">
    <property type="entry name" value="RNR-like"/>
</dbReference>
<dbReference type="InterPro" id="IPR023298">
    <property type="entry name" value="ATPase_P-typ_TM_dom_sf"/>
</dbReference>
<keyword evidence="5 10" id="KW-0547">Nucleotide-binding</keyword>
<evidence type="ECO:0000256" key="3">
    <source>
        <dbReference type="ARBA" id="ARBA00022692"/>
    </source>
</evidence>
<dbReference type="SUPFAM" id="SSF81653">
    <property type="entry name" value="Calcium ATPase, transduction domain A"/>
    <property type="match status" value="1"/>
</dbReference>
<organism evidence="13 14">
    <name type="scientific">Undibacterium squillarum</name>
    <dbReference type="NCBI Taxonomy" id="1131567"/>
    <lineage>
        <taxon>Bacteria</taxon>
        <taxon>Pseudomonadati</taxon>
        <taxon>Pseudomonadota</taxon>
        <taxon>Betaproteobacteria</taxon>
        <taxon>Burkholderiales</taxon>
        <taxon>Oxalobacteraceae</taxon>
        <taxon>Undibacterium</taxon>
    </lineage>
</organism>
<keyword evidence="9 10" id="KW-0472">Membrane</keyword>
<dbReference type="PRINTS" id="PR00943">
    <property type="entry name" value="CUATPASE"/>
</dbReference>
<dbReference type="InterPro" id="IPR008250">
    <property type="entry name" value="ATPase_P-typ_transduc_dom_A_sf"/>
</dbReference>
<dbReference type="Gene3D" id="2.70.150.10">
    <property type="entry name" value="Calcium-transporting ATPase, cytoplasmic transduction domain A"/>
    <property type="match status" value="1"/>
</dbReference>
<dbReference type="Proteomes" id="UP000653343">
    <property type="component" value="Unassembled WGS sequence"/>
</dbReference>
<dbReference type="NCBIfam" id="TIGR01494">
    <property type="entry name" value="ATPase_P-type"/>
    <property type="match status" value="1"/>
</dbReference>
<dbReference type="InterPro" id="IPR059000">
    <property type="entry name" value="ATPase_P-type_domA"/>
</dbReference>
<dbReference type="NCBIfam" id="TIGR01511">
    <property type="entry name" value="ATPase-IB1_Cu"/>
    <property type="match status" value="1"/>
</dbReference>
<dbReference type="InterPro" id="IPR001757">
    <property type="entry name" value="P_typ_ATPase"/>
</dbReference>
<dbReference type="SUPFAM" id="SSF81665">
    <property type="entry name" value="Calcium ATPase, transmembrane domain M"/>
    <property type="match status" value="1"/>
</dbReference>
<dbReference type="InterPro" id="IPR018303">
    <property type="entry name" value="ATPase_P-typ_P_site"/>
</dbReference>
<dbReference type="PRINTS" id="PR00119">
    <property type="entry name" value="CATATPASE"/>
</dbReference>
<comment type="caution">
    <text evidence="13">The sequence shown here is derived from an EMBL/GenBank/DDBJ whole genome shotgun (WGS) entry which is preliminary data.</text>
</comment>
<keyword evidence="4 10" id="KW-0479">Metal-binding</keyword>
<dbReference type="Pfam" id="PF04945">
    <property type="entry name" value="YHS"/>
    <property type="match status" value="2"/>
</dbReference>
<comment type="subcellular location">
    <subcellularLocation>
        <location evidence="10">Cell membrane</location>
    </subcellularLocation>
    <subcellularLocation>
        <location evidence="1">Endomembrane system</location>
        <topology evidence="1">Multi-pass membrane protein</topology>
    </subcellularLocation>
</comment>
<dbReference type="SUPFAM" id="SSF81660">
    <property type="entry name" value="Metal cation-transporting ATPase, ATP-binding domain N"/>
    <property type="match status" value="1"/>
</dbReference>
<keyword evidence="10" id="KW-1003">Cell membrane</keyword>
<dbReference type="InterPro" id="IPR045800">
    <property type="entry name" value="HMBD"/>
</dbReference>
<feature type="domain" description="TRASH" evidence="12">
    <location>
        <begin position="123"/>
        <end position="160"/>
    </location>
</feature>
<dbReference type="CDD" id="cd02094">
    <property type="entry name" value="P-type_ATPase_Cu-like"/>
    <property type="match status" value="1"/>
</dbReference>
<name>A0ABQ2Y3A6_9BURK</name>
<dbReference type="RefSeq" id="WP_229793252.1">
    <property type="nucleotide sequence ID" value="NZ_BMYU01000012.1"/>
</dbReference>
<evidence type="ECO:0000256" key="10">
    <source>
        <dbReference type="RuleBase" id="RU362081"/>
    </source>
</evidence>
<evidence type="ECO:0000259" key="12">
    <source>
        <dbReference type="SMART" id="SM00746"/>
    </source>
</evidence>
<feature type="domain" description="TRASH" evidence="12">
    <location>
        <begin position="29"/>
        <end position="66"/>
    </location>
</feature>
<evidence type="ECO:0000256" key="8">
    <source>
        <dbReference type="ARBA" id="ARBA00022989"/>
    </source>
</evidence>
<keyword evidence="7" id="KW-1278">Translocase</keyword>
<evidence type="ECO:0000313" key="14">
    <source>
        <dbReference type="Proteomes" id="UP000653343"/>
    </source>
</evidence>
<reference evidence="14" key="1">
    <citation type="journal article" date="2019" name="Int. J. Syst. Evol. Microbiol.">
        <title>The Global Catalogue of Microorganisms (GCM) 10K type strain sequencing project: providing services to taxonomists for standard genome sequencing and annotation.</title>
        <authorList>
            <consortium name="The Broad Institute Genomics Platform"/>
            <consortium name="The Broad Institute Genome Sequencing Center for Infectious Disease"/>
            <person name="Wu L."/>
            <person name="Ma J."/>
        </authorList>
    </citation>
    <scope>NUCLEOTIDE SEQUENCE [LARGE SCALE GENOMIC DNA]</scope>
    <source>
        <strain evidence="14">KCTC 23917</strain>
    </source>
</reference>
<feature type="transmembrane region" description="Helical" evidence="10">
    <location>
        <begin position="294"/>
        <end position="321"/>
    </location>
</feature>
<feature type="transmembrane region" description="Helical" evidence="10">
    <location>
        <begin position="261"/>
        <end position="282"/>
    </location>
</feature>
<gene>
    <name evidence="13" type="primary">silP</name>
    <name evidence="13" type="ORF">GCM10010946_35300</name>
</gene>
<keyword evidence="6 10" id="KW-0067">ATP-binding</keyword>
<dbReference type="InterPro" id="IPR036412">
    <property type="entry name" value="HAD-like_sf"/>
</dbReference>
<feature type="region of interest" description="Disordered" evidence="11">
    <location>
        <begin position="1"/>
        <end position="28"/>
    </location>
</feature>
<dbReference type="Gene3D" id="3.40.1110.10">
    <property type="entry name" value="Calcium-transporting ATPase, cytoplasmic domain N"/>
    <property type="match status" value="1"/>
</dbReference>
<sequence length="888" mass="94673">MQHDHQHQGGCCGGHPAPEQPAPAKPAKDPVCGMSVVREGALQSRWRGVAYYFCSPHCQTRFDAAPENFVQARKVIPLAGGMNAVAAPLKPATPAKPETASGSCCGGHAKETMVSDAQGAHTDPVCGMKVNENSQHQWQYQDQTWYFCCNSCLQKFSKDPQAYLDPQRKAAREAASKTAAPDAVYMCPMDPEIEQIGPGICPICGMALEPKEATLEEDDSELRDMEKRFRISLLLALPLLILTMTDMLPGVNWHQRMGMQVWNWLQCALATPVVVWLGKPFFERAIASFRSRNLNMFSLIGIGTATAYGFSLLALLAPGLLPQAFMADGMPPLYFEAAAVIISLVLLGQILELRARAQTGSAIRRLLTLTPSQAVRIGADGSAQEIALNEVQRGDLLLIRPGASVPVDGRVVSGESYVDEAMLTGEPVAVSKQAGDALIAGTLNQQGSLQMRAEKIGSETLLANMIQLVNQASRSRAPVQQLADKVAGWFVPAVILIALLAFAGWALWGPAPGLANGLMAAVSVLIIACPCALGLATPISVTVGMGRGASEGILIKDAAALEQLGKTTTLIIDKTGTLTEGKPVVSHHWLHRDAGQQPEVWLALTAALESQSAHPLAQALLRHVRGLQADTPEITLNGFTSVHGAGVQADWYGRIVRLGKPDWLAAQGVDLQPVKQAIQAAQQRGDSLALLSEGKRVVAWYALSDQIKANSKTAIAELRDAGLRVILMTGDHAASAQRVATELGITEWHADVTPEDKYRMVEQCQAAGQIVAMAGDGVNDAPALAKANTGIAMGNGSDVALHSAQCVLVKGDLQGIRKAIALSQRCMGNIRQNLWFAFGYNFIGVPVAAGLLYPFTGLLLSPMLASAAMSLSSVSVISNALRLRRQSL</sequence>
<dbReference type="InterPro" id="IPR007029">
    <property type="entry name" value="YHS_dom"/>
</dbReference>
<comment type="similarity">
    <text evidence="2 10">Belongs to the cation transport ATPase (P-type) (TC 3.A.3) family. Type IB subfamily.</text>
</comment>
<evidence type="ECO:0000256" key="5">
    <source>
        <dbReference type="ARBA" id="ARBA00022741"/>
    </source>
</evidence>
<keyword evidence="8 10" id="KW-1133">Transmembrane helix</keyword>
<feature type="transmembrane region" description="Helical" evidence="10">
    <location>
        <begin position="514"/>
        <end position="537"/>
    </location>
</feature>
<dbReference type="Pfam" id="PF00702">
    <property type="entry name" value="Hydrolase"/>
    <property type="match status" value="1"/>
</dbReference>
<dbReference type="InterPro" id="IPR023299">
    <property type="entry name" value="ATPase_P-typ_cyto_dom_N"/>
</dbReference>
<feature type="transmembrane region" description="Helical" evidence="10">
    <location>
        <begin position="859"/>
        <end position="881"/>
    </location>
</feature>
<dbReference type="InterPro" id="IPR027256">
    <property type="entry name" value="P-typ_ATPase_IB"/>
</dbReference>
<protein>
    <submittedName>
        <fullName evidence="13">Copper-transporting ATPase</fullName>
    </submittedName>
</protein>
<dbReference type="SFLD" id="SFLDF00027">
    <property type="entry name" value="p-type_atpase"/>
    <property type="match status" value="1"/>
</dbReference>
<dbReference type="Gene3D" id="1.10.620.20">
    <property type="entry name" value="Ribonucleotide Reductase, subunit A"/>
    <property type="match status" value="2"/>
</dbReference>
<feature type="transmembrane region" description="Helical" evidence="10">
    <location>
        <begin position="834"/>
        <end position="853"/>
    </location>
</feature>
<keyword evidence="3 10" id="KW-0812">Transmembrane</keyword>
<evidence type="ECO:0000256" key="2">
    <source>
        <dbReference type="ARBA" id="ARBA00006024"/>
    </source>
</evidence>
<dbReference type="PROSITE" id="PS00154">
    <property type="entry name" value="ATPASE_E1_E2"/>
    <property type="match status" value="1"/>
</dbReference>
<dbReference type="Pfam" id="PF00122">
    <property type="entry name" value="E1-E2_ATPase"/>
    <property type="match status" value="1"/>
</dbReference>
<dbReference type="InterPro" id="IPR023214">
    <property type="entry name" value="HAD_sf"/>
</dbReference>
<evidence type="ECO:0000256" key="4">
    <source>
        <dbReference type="ARBA" id="ARBA00022723"/>
    </source>
</evidence>
<accession>A0ABQ2Y3A6</accession>
<dbReference type="PANTHER" id="PTHR43520:SF8">
    <property type="entry name" value="P-TYPE CU(+) TRANSPORTER"/>
    <property type="match status" value="1"/>
</dbReference>
<dbReference type="Gene3D" id="3.40.50.1000">
    <property type="entry name" value="HAD superfamily/HAD-like"/>
    <property type="match status" value="1"/>
</dbReference>
<proteinExistence type="inferred from homology"/>
<evidence type="ECO:0000256" key="11">
    <source>
        <dbReference type="SAM" id="MobiDB-lite"/>
    </source>
</evidence>
<dbReference type="SFLD" id="SFLDG00002">
    <property type="entry name" value="C1.7:_P-type_atpase_like"/>
    <property type="match status" value="1"/>
</dbReference>
<dbReference type="InterPro" id="IPR044492">
    <property type="entry name" value="P_typ_ATPase_HD_dom"/>
</dbReference>
<dbReference type="Pfam" id="PF19335">
    <property type="entry name" value="HMBD"/>
    <property type="match status" value="1"/>
</dbReference>
<dbReference type="NCBIfam" id="TIGR01525">
    <property type="entry name" value="ATPase-IB_hvy"/>
    <property type="match status" value="1"/>
</dbReference>
<dbReference type="InterPro" id="IPR011017">
    <property type="entry name" value="TRASH_dom"/>
</dbReference>
<evidence type="ECO:0000313" key="13">
    <source>
        <dbReference type="EMBL" id="GGX53594.1"/>
    </source>
</evidence>
<dbReference type="SFLD" id="SFLDS00003">
    <property type="entry name" value="Haloacid_Dehalogenase"/>
    <property type="match status" value="1"/>
</dbReference>
<feature type="transmembrane region" description="Helical" evidence="10">
    <location>
        <begin position="486"/>
        <end position="508"/>
    </location>
</feature>
<evidence type="ECO:0000256" key="7">
    <source>
        <dbReference type="ARBA" id="ARBA00022967"/>
    </source>
</evidence>
<evidence type="ECO:0000256" key="1">
    <source>
        <dbReference type="ARBA" id="ARBA00004127"/>
    </source>
</evidence>
<evidence type="ECO:0000256" key="9">
    <source>
        <dbReference type="ARBA" id="ARBA00023136"/>
    </source>
</evidence>
<evidence type="ECO:0000256" key="6">
    <source>
        <dbReference type="ARBA" id="ARBA00022840"/>
    </source>
</evidence>
<dbReference type="SMART" id="SM00746">
    <property type="entry name" value="TRASH"/>
    <property type="match status" value="2"/>
</dbReference>
<keyword evidence="14" id="KW-1185">Reference proteome</keyword>